<evidence type="ECO:0000313" key="2">
    <source>
        <dbReference type="EMBL" id="KAL1872639.1"/>
    </source>
</evidence>
<dbReference type="Proteomes" id="UP001586593">
    <property type="component" value="Unassembled WGS sequence"/>
</dbReference>
<accession>A0ABR3XAI5</accession>
<dbReference type="EMBL" id="JAZHXJ010000134">
    <property type="protein sequence ID" value="KAL1872639.1"/>
    <property type="molecule type" value="Genomic_DNA"/>
</dbReference>
<gene>
    <name evidence="2" type="ORF">VTK73DRAFT_1400</name>
</gene>
<keyword evidence="1" id="KW-1133">Transmembrane helix</keyword>
<keyword evidence="3" id="KW-1185">Reference proteome</keyword>
<organism evidence="2 3">
    <name type="scientific">Phialemonium thermophilum</name>
    <dbReference type="NCBI Taxonomy" id="223376"/>
    <lineage>
        <taxon>Eukaryota</taxon>
        <taxon>Fungi</taxon>
        <taxon>Dikarya</taxon>
        <taxon>Ascomycota</taxon>
        <taxon>Pezizomycotina</taxon>
        <taxon>Sordariomycetes</taxon>
        <taxon>Sordariomycetidae</taxon>
        <taxon>Cephalothecales</taxon>
        <taxon>Cephalothecaceae</taxon>
        <taxon>Phialemonium</taxon>
    </lineage>
</organism>
<keyword evidence="1" id="KW-0472">Membrane</keyword>
<comment type="caution">
    <text evidence="2">The sequence shown here is derived from an EMBL/GenBank/DDBJ whole genome shotgun (WGS) entry which is preliminary data.</text>
</comment>
<sequence>MTSMVPHLQQRGTWAGIVKNIGLATFVLFSGLLVSNFSQVGRRQGRYDVKGTICFGIIALRTRRVKSDRQEGKVGGSEGEPEMAGYYIRRPDPIYSRQRELNGEPQSNQSLMGRFVSGGNGEGKLQGPFSDGLMLQEIMPHSTRSSEELTRLV</sequence>
<proteinExistence type="predicted"/>
<protein>
    <submittedName>
        <fullName evidence="2">Uncharacterized protein</fullName>
    </submittedName>
</protein>
<name>A0ABR3XAI5_9PEZI</name>
<evidence type="ECO:0000313" key="3">
    <source>
        <dbReference type="Proteomes" id="UP001586593"/>
    </source>
</evidence>
<reference evidence="2 3" key="1">
    <citation type="journal article" date="2024" name="Commun. Biol.">
        <title>Comparative genomic analysis of thermophilic fungi reveals convergent evolutionary adaptations and gene losses.</title>
        <authorList>
            <person name="Steindorff A.S."/>
            <person name="Aguilar-Pontes M.V."/>
            <person name="Robinson A.J."/>
            <person name="Andreopoulos B."/>
            <person name="LaButti K."/>
            <person name="Kuo A."/>
            <person name="Mondo S."/>
            <person name="Riley R."/>
            <person name="Otillar R."/>
            <person name="Haridas S."/>
            <person name="Lipzen A."/>
            <person name="Grimwood J."/>
            <person name="Schmutz J."/>
            <person name="Clum A."/>
            <person name="Reid I.D."/>
            <person name="Moisan M.C."/>
            <person name="Butler G."/>
            <person name="Nguyen T.T.M."/>
            <person name="Dewar K."/>
            <person name="Conant G."/>
            <person name="Drula E."/>
            <person name="Henrissat B."/>
            <person name="Hansel C."/>
            <person name="Singer S."/>
            <person name="Hutchinson M.I."/>
            <person name="de Vries R.P."/>
            <person name="Natvig D.O."/>
            <person name="Powell A.J."/>
            <person name="Tsang A."/>
            <person name="Grigoriev I.V."/>
        </authorList>
    </citation>
    <scope>NUCLEOTIDE SEQUENCE [LARGE SCALE GENOMIC DNA]</scope>
    <source>
        <strain evidence="2 3">ATCC 24622</strain>
    </source>
</reference>
<feature type="transmembrane region" description="Helical" evidence="1">
    <location>
        <begin position="12"/>
        <end position="34"/>
    </location>
</feature>
<evidence type="ECO:0000256" key="1">
    <source>
        <dbReference type="SAM" id="Phobius"/>
    </source>
</evidence>
<keyword evidence="1" id="KW-0812">Transmembrane</keyword>